<evidence type="ECO:0000313" key="3">
    <source>
        <dbReference type="Proteomes" id="UP000298652"/>
    </source>
</evidence>
<sequence length="73" mass="7484">MVARAVVVAVLLMQYCNVILAARPLLHAAAGDGRGWQLGHGGGALIMQALKGPGDNCGGFQSPQHPHCPPSSL</sequence>
<dbReference type="Gramene" id="TKV98041">
    <property type="protein sequence ID" value="TKV98041"/>
    <property type="gene ID" value="SEVIR_9G534300v2"/>
</dbReference>
<keyword evidence="1" id="KW-0732">Signal</keyword>
<organism evidence="2 3">
    <name type="scientific">Setaria viridis</name>
    <name type="common">Green bristlegrass</name>
    <name type="synonym">Setaria italica subsp. viridis</name>
    <dbReference type="NCBI Taxonomy" id="4556"/>
    <lineage>
        <taxon>Eukaryota</taxon>
        <taxon>Viridiplantae</taxon>
        <taxon>Streptophyta</taxon>
        <taxon>Embryophyta</taxon>
        <taxon>Tracheophyta</taxon>
        <taxon>Spermatophyta</taxon>
        <taxon>Magnoliopsida</taxon>
        <taxon>Liliopsida</taxon>
        <taxon>Poales</taxon>
        <taxon>Poaceae</taxon>
        <taxon>PACMAD clade</taxon>
        <taxon>Panicoideae</taxon>
        <taxon>Panicodae</taxon>
        <taxon>Paniceae</taxon>
        <taxon>Cenchrinae</taxon>
        <taxon>Setaria</taxon>
    </lineage>
</organism>
<gene>
    <name evidence="2" type="ORF">SEVIR_9G534300v2</name>
</gene>
<dbReference type="OMA" id="CCNAVMA"/>
<dbReference type="EMBL" id="CM016560">
    <property type="protein sequence ID" value="TKV98041.1"/>
    <property type="molecule type" value="Genomic_DNA"/>
</dbReference>
<reference evidence="2" key="1">
    <citation type="submission" date="2019-03" db="EMBL/GenBank/DDBJ databases">
        <title>WGS assembly of Setaria viridis.</title>
        <authorList>
            <person name="Huang P."/>
            <person name="Jenkins J."/>
            <person name="Grimwood J."/>
            <person name="Barry K."/>
            <person name="Healey A."/>
            <person name="Mamidi S."/>
            <person name="Sreedasyam A."/>
            <person name="Shu S."/>
            <person name="Feldman M."/>
            <person name="Wu J."/>
            <person name="Yu Y."/>
            <person name="Chen C."/>
            <person name="Johnson J."/>
            <person name="Rokhsar D."/>
            <person name="Baxter I."/>
            <person name="Schmutz J."/>
            <person name="Brutnell T."/>
            <person name="Kellogg E."/>
        </authorList>
    </citation>
    <scope>NUCLEOTIDE SEQUENCE [LARGE SCALE GENOMIC DNA]</scope>
</reference>
<evidence type="ECO:0000256" key="1">
    <source>
        <dbReference type="SAM" id="SignalP"/>
    </source>
</evidence>
<keyword evidence="3" id="KW-1185">Reference proteome</keyword>
<accession>A0A4U6T9T5</accession>
<feature type="signal peptide" evidence="1">
    <location>
        <begin position="1"/>
        <end position="21"/>
    </location>
</feature>
<proteinExistence type="predicted"/>
<dbReference type="AlphaFoldDB" id="A0A4U6T9T5"/>
<name>A0A4U6T9T5_SETVI</name>
<evidence type="ECO:0000313" key="2">
    <source>
        <dbReference type="EMBL" id="TKV98041.1"/>
    </source>
</evidence>
<dbReference type="Proteomes" id="UP000298652">
    <property type="component" value="Chromosome 9"/>
</dbReference>
<feature type="chain" id="PRO_5020929677" evidence="1">
    <location>
        <begin position="22"/>
        <end position="73"/>
    </location>
</feature>
<protein>
    <submittedName>
        <fullName evidence="2">Uncharacterized protein</fullName>
    </submittedName>
</protein>